<accession>A0A660LDV7</accession>
<comment type="caution">
    <text evidence="2">The sequence shown here is derived from an EMBL/GenBank/DDBJ whole genome shotgun (WGS) entry which is preliminary data.</text>
</comment>
<keyword evidence="3" id="KW-1185">Reference proteome</keyword>
<reference evidence="2 3" key="1">
    <citation type="submission" date="2018-10" db="EMBL/GenBank/DDBJ databases">
        <title>Genomic Encyclopedia of Archaeal and Bacterial Type Strains, Phase II (KMG-II): from individual species to whole genera.</title>
        <authorList>
            <person name="Goeker M."/>
        </authorList>
    </citation>
    <scope>NUCLEOTIDE SEQUENCE [LARGE SCALE GENOMIC DNA]</scope>
    <source>
        <strain evidence="2 3">DSM 14954</strain>
    </source>
</reference>
<feature type="signal peptide" evidence="1">
    <location>
        <begin position="1"/>
        <end position="33"/>
    </location>
</feature>
<proteinExistence type="predicted"/>
<dbReference type="RefSeq" id="WP_121248094.1">
    <property type="nucleotide sequence ID" value="NZ_RBIL01000001.1"/>
</dbReference>
<evidence type="ECO:0000256" key="1">
    <source>
        <dbReference type="SAM" id="SignalP"/>
    </source>
</evidence>
<evidence type="ECO:0000313" key="2">
    <source>
        <dbReference type="EMBL" id="RKQ90921.1"/>
    </source>
</evidence>
<organism evidence="2 3">
    <name type="scientific">Solirubrobacter pauli</name>
    <dbReference type="NCBI Taxonomy" id="166793"/>
    <lineage>
        <taxon>Bacteria</taxon>
        <taxon>Bacillati</taxon>
        <taxon>Actinomycetota</taxon>
        <taxon>Thermoleophilia</taxon>
        <taxon>Solirubrobacterales</taxon>
        <taxon>Solirubrobacteraceae</taxon>
        <taxon>Solirubrobacter</taxon>
    </lineage>
</organism>
<dbReference type="EMBL" id="RBIL01000001">
    <property type="protein sequence ID" value="RKQ90921.1"/>
    <property type="molecule type" value="Genomic_DNA"/>
</dbReference>
<dbReference type="AlphaFoldDB" id="A0A660LDV7"/>
<sequence length="134" mass="14297">MPHVGAASSRARKITVLLMSAWVFAGAAADAQAAFELGDIRPYMESAIKRTLGSSVAKQFTTDNCAAAGARGWTCLWNHPDRGASAEIGGSATVKAIKVRGRCKVKVSGEFRDLDSGRSGKLRYTTSGRSRFCR</sequence>
<feature type="chain" id="PRO_5025063355" evidence="1">
    <location>
        <begin position="34"/>
        <end position="134"/>
    </location>
</feature>
<name>A0A660LDV7_9ACTN</name>
<dbReference type="Proteomes" id="UP000278962">
    <property type="component" value="Unassembled WGS sequence"/>
</dbReference>
<gene>
    <name evidence="2" type="ORF">C8N24_0736</name>
</gene>
<keyword evidence="1" id="KW-0732">Signal</keyword>
<evidence type="ECO:0000313" key="3">
    <source>
        <dbReference type="Proteomes" id="UP000278962"/>
    </source>
</evidence>
<protein>
    <submittedName>
        <fullName evidence="2">Uncharacterized protein</fullName>
    </submittedName>
</protein>